<evidence type="ECO:0000313" key="1">
    <source>
        <dbReference type="EMBL" id="TNN85080.1"/>
    </source>
</evidence>
<sequence length="75" mass="8415">MHAFPRRWREGAYITRGGLLRCAGYASHDLDPLMHLVSISTFTCSSYRKHMPTGVNITSKASYLNAKSDQLRSPS</sequence>
<protein>
    <submittedName>
        <fullName evidence="1">Uncharacterized protein</fullName>
    </submittedName>
</protein>
<organism evidence="1 2">
    <name type="scientific">Liparis tanakae</name>
    <name type="common">Tanaka's snailfish</name>
    <dbReference type="NCBI Taxonomy" id="230148"/>
    <lineage>
        <taxon>Eukaryota</taxon>
        <taxon>Metazoa</taxon>
        <taxon>Chordata</taxon>
        <taxon>Craniata</taxon>
        <taxon>Vertebrata</taxon>
        <taxon>Euteleostomi</taxon>
        <taxon>Actinopterygii</taxon>
        <taxon>Neopterygii</taxon>
        <taxon>Teleostei</taxon>
        <taxon>Neoteleostei</taxon>
        <taxon>Acanthomorphata</taxon>
        <taxon>Eupercaria</taxon>
        <taxon>Perciformes</taxon>
        <taxon>Cottioidei</taxon>
        <taxon>Cottales</taxon>
        <taxon>Liparidae</taxon>
        <taxon>Liparis</taxon>
    </lineage>
</organism>
<keyword evidence="2" id="KW-1185">Reference proteome</keyword>
<comment type="caution">
    <text evidence="1">The sequence shown here is derived from an EMBL/GenBank/DDBJ whole genome shotgun (WGS) entry which is preliminary data.</text>
</comment>
<gene>
    <name evidence="1" type="ORF">EYF80_004734</name>
</gene>
<accession>A0A4Z2J4H1</accession>
<proteinExistence type="predicted"/>
<name>A0A4Z2J4H1_9TELE</name>
<dbReference type="Proteomes" id="UP000314294">
    <property type="component" value="Unassembled WGS sequence"/>
</dbReference>
<dbReference type="EMBL" id="SRLO01000023">
    <property type="protein sequence ID" value="TNN85080.1"/>
    <property type="molecule type" value="Genomic_DNA"/>
</dbReference>
<reference evidence="1 2" key="1">
    <citation type="submission" date="2019-03" db="EMBL/GenBank/DDBJ databases">
        <title>First draft genome of Liparis tanakae, snailfish: a comprehensive survey of snailfish specific genes.</title>
        <authorList>
            <person name="Kim W."/>
            <person name="Song I."/>
            <person name="Jeong J.-H."/>
            <person name="Kim D."/>
            <person name="Kim S."/>
            <person name="Ryu S."/>
            <person name="Song J.Y."/>
            <person name="Lee S.K."/>
        </authorList>
    </citation>
    <scope>NUCLEOTIDE SEQUENCE [LARGE SCALE GENOMIC DNA]</scope>
    <source>
        <tissue evidence="1">Muscle</tissue>
    </source>
</reference>
<evidence type="ECO:0000313" key="2">
    <source>
        <dbReference type="Proteomes" id="UP000314294"/>
    </source>
</evidence>
<dbReference type="AlphaFoldDB" id="A0A4Z2J4H1"/>